<name>A0ABQ5HLQ3_9ASTR</name>
<reference evidence="1" key="1">
    <citation type="journal article" date="2022" name="Int. J. Mol. Sci.">
        <title>Draft Genome of Tanacetum Coccineum: Genomic Comparison of Closely Related Tanacetum-Family Plants.</title>
        <authorList>
            <person name="Yamashiro T."/>
            <person name="Shiraishi A."/>
            <person name="Nakayama K."/>
            <person name="Satake H."/>
        </authorList>
    </citation>
    <scope>NUCLEOTIDE SEQUENCE</scope>
</reference>
<dbReference type="Proteomes" id="UP001151760">
    <property type="component" value="Unassembled WGS sequence"/>
</dbReference>
<proteinExistence type="predicted"/>
<gene>
    <name evidence="1" type="ORF">Tco_1070548</name>
</gene>
<evidence type="ECO:0000313" key="2">
    <source>
        <dbReference type="Proteomes" id="UP001151760"/>
    </source>
</evidence>
<protein>
    <submittedName>
        <fullName evidence="1">Uncharacterized protein</fullName>
    </submittedName>
</protein>
<dbReference type="EMBL" id="BQNB010019767">
    <property type="protein sequence ID" value="GJT88831.1"/>
    <property type="molecule type" value="Genomic_DNA"/>
</dbReference>
<organism evidence="1 2">
    <name type="scientific">Tanacetum coccineum</name>
    <dbReference type="NCBI Taxonomy" id="301880"/>
    <lineage>
        <taxon>Eukaryota</taxon>
        <taxon>Viridiplantae</taxon>
        <taxon>Streptophyta</taxon>
        <taxon>Embryophyta</taxon>
        <taxon>Tracheophyta</taxon>
        <taxon>Spermatophyta</taxon>
        <taxon>Magnoliopsida</taxon>
        <taxon>eudicotyledons</taxon>
        <taxon>Gunneridae</taxon>
        <taxon>Pentapetalae</taxon>
        <taxon>asterids</taxon>
        <taxon>campanulids</taxon>
        <taxon>Asterales</taxon>
        <taxon>Asteraceae</taxon>
        <taxon>Asteroideae</taxon>
        <taxon>Anthemideae</taxon>
        <taxon>Anthemidinae</taxon>
        <taxon>Tanacetum</taxon>
    </lineage>
</organism>
<comment type="caution">
    <text evidence="1">The sequence shown here is derived from an EMBL/GenBank/DDBJ whole genome shotgun (WGS) entry which is preliminary data.</text>
</comment>
<accession>A0ABQ5HLQ3</accession>
<keyword evidence="2" id="KW-1185">Reference proteome</keyword>
<evidence type="ECO:0000313" key="1">
    <source>
        <dbReference type="EMBL" id="GJT88831.1"/>
    </source>
</evidence>
<sequence>MSNMSRRYPVWPGFRSPPDQCMIEQTLESWQQTDSSEVRVHFHLGPECARVFTDLSAEQKDKYKADIRATNILLQELWFKMSVEDTMRIIKEDHFRGTMHEEMLVSGNAVGSEQGGNENPDQAKPIKLLQL</sequence>
<reference evidence="1" key="2">
    <citation type="submission" date="2022-01" db="EMBL/GenBank/DDBJ databases">
        <authorList>
            <person name="Yamashiro T."/>
            <person name="Shiraishi A."/>
            <person name="Satake H."/>
            <person name="Nakayama K."/>
        </authorList>
    </citation>
    <scope>NUCLEOTIDE SEQUENCE</scope>
</reference>